<dbReference type="PANTHER" id="PTHR33870:SF22">
    <property type="match status" value="1"/>
</dbReference>
<evidence type="ECO:0000313" key="3">
    <source>
        <dbReference type="EMBL" id="KZV25740.1"/>
    </source>
</evidence>
<name>A0A2Z7AXS3_9LAMI</name>
<keyword evidence="2" id="KW-1133">Transmembrane helix</keyword>
<sequence length="780" mass="86925">MSVPLVFWFLAYSFPLLVFTAIILRIFLGIENGNKNKEDESGNTTSAENKRYLKHARSVRRRRAKLINVDDSNNNSQCNLEEKNAVFSTSFNHDMVDKNPLIEESPREIREIEVDSSFTNGTTGEGPTRFTYLEKLKDEEQEESRKWNGGDQKSVMDVGIERTKRLESMIARRRARKLLSLQVRRTLMNMDRYDSTTANLPSLVIPKHDDTSVFSSNDRDQVSPVPGSAPSVMIPMRNPFDLPYDPHEEKPDLTGDSFQQEFMSTSQNDVMFCRHESFSLGAYLPVENKQNRLEGTSSFQDFGFRQKRSSEEYQVSNNMGNPFCKQKSYTCNETKNTRETESGTSPVIEPESISNSADDQIKEIIQVHENGYNSQLEDTDRTHEGSVPDGNSSTTPSSSSSSQENEPYYKIDKGAILKSLSSMARRNNDIEAKESTDQIGDHLKYGAYISDKNSLDDQFYYTDKIVPHHTPSFSIASDMQVEVSEISSPPLTINENISSQDEDVSTYDVDMDKEIARCGLDSWEGLSHLSGVESESLSKEVNEISEQDISEVEISRIQEYEDSPVVESMNRYEMMNMPSPPENREDLEEVQGGHGFVGISFLQAVNLTENLVVQQILETQNASLSPNSVLQPAFSSDRNILSSADQEAEEIQPSVSHLSSPVNSRNSASMMEHSLVLPQAGVEIEISEEPSEDSRVSTASLDNQETLESNGLNSTGAASAVSSKISCGDEPAESSSPEETGFRSLNKNAEASTKSIEADGPNPLPSAGEVFVQGYWQSLS</sequence>
<accession>A0A2Z7AXS3</accession>
<feature type="region of interest" description="Disordered" evidence="1">
    <location>
        <begin position="376"/>
        <end position="408"/>
    </location>
</feature>
<protein>
    <submittedName>
        <fullName evidence="3">Dentin sialophosphoprotein-like</fullName>
    </submittedName>
</protein>
<reference evidence="3 4" key="1">
    <citation type="journal article" date="2015" name="Proc. Natl. Acad. Sci. U.S.A.">
        <title>The resurrection genome of Boea hygrometrica: A blueprint for survival of dehydration.</title>
        <authorList>
            <person name="Xiao L."/>
            <person name="Yang G."/>
            <person name="Zhang L."/>
            <person name="Yang X."/>
            <person name="Zhao S."/>
            <person name="Ji Z."/>
            <person name="Zhou Q."/>
            <person name="Hu M."/>
            <person name="Wang Y."/>
            <person name="Chen M."/>
            <person name="Xu Y."/>
            <person name="Jin H."/>
            <person name="Xiao X."/>
            <person name="Hu G."/>
            <person name="Bao F."/>
            <person name="Hu Y."/>
            <person name="Wan P."/>
            <person name="Li L."/>
            <person name="Deng X."/>
            <person name="Kuang T."/>
            <person name="Xiang C."/>
            <person name="Zhu J.K."/>
            <person name="Oliver M.J."/>
            <person name="He Y."/>
        </authorList>
    </citation>
    <scope>NUCLEOTIDE SEQUENCE [LARGE SCALE GENOMIC DNA]</scope>
    <source>
        <strain evidence="4">cv. XS01</strain>
    </source>
</reference>
<keyword evidence="4" id="KW-1185">Reference proteome</keyword>
<feature type="region of interest" description="Disordered" evidence="1">
    <location>
        <begin position="335"/>
        <end position="355"/>
    </location>
</feature>
<proteinExistence type="predicted"/>
<dbReference type="PANTHER" id="PTHR33870">
    <property type="entry name" value="CARDIOMYOPATHY-ASSOCIATED PROTEIN"/>
    <property type="match status" value="1"/>
</dbReference>
<feature type="region of interest" description="Disordered" evidence="1">
    <location>
        <begin position="707"/>
        <end position="769"/>
    </location>
</feature>
<organism evidence="3 4">
    <name type="scientific">Dorcoceras hygrometricum</name>
    <dbReference type="NCBI Taxonomy" id="472368"/>
    <lineage>
        <taxon>Eukaryota</taxon>
        <taxon>Viridiplantae</taxon>
        <taxon>Streptophyta</taxon>
        <taxon>Embryophyta</taxon>
        <taxon>Tracheophyta</taxon>
        <taxon>Spermatophyta</taxon>
        <taxon>Magnoliopsida</taxon>
        <taxon>eudicotyledons</taxon>
        <taxon>Gunneridae</taxon>
        <taxon>Pentapetalae</taxon>
        <taxon>asterids</taxon>
        <taxon>lamiids</taxon>
        <taxon>Lamiales</taxon>
        <taxon>Gesneriaceae</taxon>
        <taxon>Didymocarpoideae</taxon>
        <taxon>Trichosporeae</taxon>
        <taxon>Loxocarpinae</taxon>
        <taxon>Dorcoceras</taxon>
    </lineage>
</organism>
<keyword evidence="2" id="KW-0812">Transmembrane</keyword>
<evidence type="ECO:0000256" key="2">
    <source>
        <dbReference type="SAM" id="Phobius"/>
    </source>
</evidence>
<feature type="compositionally biased region" description="Polar residues" evidence="1">
    <location>
        <begin position="707"/>
        <end position="725"/>
    </location>
</feature>
<feature type="compositionally biased region" description="Polar residues" evidence="1">
    <location>
        <begin position="733"/>
        <end position="755"/>
    </location>
</feature>
<keyword evidence="2" id="KW-0472">Membrane</keyword>
<gene>
    <name evidence="3" type="ORF">F511_04801</name>
</gene>
<evidence type="ECO:0000313" key="4">
    <source>
        <dbReference type="Proteomes" id="UP000250235"/>
    </source>
</evidence>
<feature type="transmembrane region" description="Helical" evidence="2">
    <location>
        <begin position="6"/>
        <end position="28"/>
    </location>
</feature>
<feature type="compositionally biased region" description="Low complexity" evidence="1">
    <location>
        <begin position="392"/>
        <end position="402"/>
    </location>
</feature>
<feature type="region of interest" description="Disordered" evidence="1">
    <location>
        <begin position="213"/>
        <end position="234"/>
    </location>
</feature>
<dbReference type="Proteomes" id="UP000250235">
    <property type="component" value="Unassembled WGS sequence"/>
</dbReference>
<dbReference type="AlphaFoldDB" id="A0A2Z7AXS3"/>
<dbReference type="OrthoDB" id="1908091at2759"/>
<dbReference type="EMBL" id="KV011838">
    <property type="protein sequence ID" value="KZV25740.1"/>
    <property type="molecule type" value="Genomic_DNA"/>
</dbReference>
<evidence type="ECO:0000256" key="1">
    <source>
        <dbReference type="SAM" id="MobiDB-lite"/>
    </source>
</evidence>